<dbReference type="InterPro" id="IPR029058">
    <property type="entry name" value="AB_hydrolase_fold"/>
</dbReference>
<keyword evidence="3" id="KW-1185">Reference proteome</keyword>
<dbReference type="RefSeq" id="XP_013932507.1">
    <property type="nucleotide sequence ID" value="XM_014077032.1"/>
</dbReference>
<reference evidence="2 3" key="1">
    <citation type="journal article" date="2013" name="BMC Genomics">
        <title>Genome sequence and analysis of methylotrophic yeast Hansenula polymorpha DL1.</title>
        <authorList>
            <person name="Ravin N.V."/>
            <person name="Eldarov M.A."/>
            <person name="Kadnikov V.V."/>
            <person name="Beletsky A.V."/>
            <person name="Schneider J."/>
            <person name="Mardanova E.S."/>
            <person name="Smekalova E.M."/>
            <person name="Zvereva M.I."/>
            <person name="Dontsova O.A."/>
            <person name="Mardanov A.V."/>
            <person name="Skryabin K.G."/>
        </authorList>
    </citation>
    <scope>NUCLEOTIDE SEQUENCE [LARGE SCALE GENOMIC DNA]</scope>
    <source>
        <strain evidence="3">ATCC 26012 / BCRC 20466 / JCM 22074 / NRRL Y-7560 / DL-1</strain>
    </source>
</reference>
<proteinExistence type="predicted"/>
<dbReference type="HOGENOM" id="CLU_054590_2_1_1"/>
<gene>
    <name evidence="2" type="ORF">HPODL_02715</name>
</gene>
<evidence type="ECO:0000313" key="2">
    <source>
        <dbReference type="EMBL" id="ESW96077.1"/>
    </source>
</evidence>
<evidence type="ECO:0000259" key="1">
    <source>
        <dbReference type="Pfam" id="PF01738"/>
    </source>
</evidence>
<dbReference type="Proteomes" id="UP000008673">
    <property type="component" value="Unassembled WGS sequence"/>
</dbReference>
<sequence>MSGLSPCCLKTSFHEGETKGEFVKLGDFSVYKSGNDTKRILVIFTDIYGYKTNNVDLIADKFADNLGYQVLIPDLFDEDPVVPNQTNLGEWLGRHSPVQTGPIAKAFLEYVKKTYDPAYLCTIGYCYGAKLVFQNATKDSIPNVCAMAHPSFTEESDLENLARPLLLSLAERDELFSDEMRNKAAEILRKNNIRHQIDIYSGTSHGFSIRGDLSDPVVKYAVEKSVLDQSYWFKSLEPEYVKN</sequence>
<dbReference type="GO" id="GO:0016787">
    <property type="term" value="F:hydrolase activity"/>
    <property type="evidence" value="ECO:0007669"/>
    <property type="project" value="UniProtKB-KW"/>
</dbReference>
<accession>W1Q7W4</accession>
<organism evidence="2 3">
    <name type="scientific">Ogataea parapolymorpha (strain ATCC 26012 / BCRC 20466 / JCM 22074 / NRRL Y-7560 / DL-1)</name>
    <name type="common">Yeast</name>
    <name type="synonym">Hansenula polymorpha</name>
    <dbReference type="NCBI Taxonomy" id="871575"/>
    <lineage>
        <taxon>Eukaryota</taxon>
        <taxon>Fungi</taxon>
        <taxon>Dikarya</taxon>
        <taxon>Ascomycota</taxon>
        <taxon>Saccharomycotina</taxon>
        <taxon>Pichiomycetes</taxon>
        <taxon>Pichiales</taxon>
        <taxon>Pichiaceae</taxon>
        <taxon>Ogataea</taxon>
    </lineage>
</organism>
<feature type="domain" description="Dienelactone hydrolase" evidence="1">
    <location>
        <begin position="37"/>
        <end position="235"/>
    </location>
</feature>
<dbReference type="Gene3D" id="3.40.50.1820">
    <property type="entry name" value="alpha/beta hydrolase"/>
    <property type="match status" value="1"/>
</dbReference>
<dbReference type="InterPro" id="IPR002925">
    <property type="entry name" value="Dienelactn_hydro"/>
</dbReference>
<dbReference type="eggNOG" id="KOG3043">
    <property type="taxonomic scope" value="Eukaryota"/>
</dbReference>
<dbReference type="AlphaFoldDB" id="W1Q7W4"/>
<dbReference type="EMBL" id="AEOI02000010">
    <property type="protein sequence ID" value="ESW96077.1"/>
    <property type="molecule type" value="Genomic_DNA"/>
</dbReference>
<dbReference type="KEGG" id="opa:HPODL_02715"/>
<dbReference type="OMA" id="PGKCCFE"/>
<dbReference type="Pfam" id="PF01738">
    <property type="entry name" value="DLH"/>
    <property type="match status" value="1"/>
</dbReference>
<dbReference type="GeneID" id="25772167"/>
<name>W1Q7W4_OGAPD</name>
<dbReference type="OrthoDB" id="17560at2759"/>
<dbReference type="SUPFAM" id="SSF53474">
    <property type="entry name" value="alpha/beta-Hydrolases"/>
    <property type="match status" value="1"/>
</dbReference>
<evidence type="ECO:0000313" key="3">
    <source>
        <dbReference type="Proteomes" id="UP000008673"/>
    </source>
</evidence>
<dbReference type="PANTHER" id="PTHR17630:SF44">
    <property type="entry name" value="PROTEIN AIM2"/>
    <property type="match status" value="1"/>
</dbReference>
<dbReference type="STRING" id="871575.W1Q7W4"/>
<dbReference type="PANTHER" id="PTHR17630">
    <property type="entry name" value="DIENELACTONE HYDROLASE"/>
    <property type="match status" value="1"/>
</dbReference>
<keyword evidence="2" id="KW-0378">Hydrolase</keyword>
<protein>
    <submittedName>
        <fullName evidence="2">Dienelactone hydrolase family protein</fullName>
    </submittedName>
</protein>
<comment type="caution">
    <text evidence="2">The sequence shown here is derived from an EMBL/GenBank/DDBJ whole genome shotgun (WGS) entry which is preliminary data.</text>
</comment>